<dbReference type="EMBL" id="PQIB02000009">
    <property type="protein sequence ID" value="RLM99866.1"/>
    <property type="molecule type" value="Genomic_DNA"/>
</dbReference>
<reference evidence="3" key="1">
    <citation type="journal article" date="2019" name="Nat. Commun.">
        <title>The genome of broomcorn millet.</title>
        <authorList>
            <person name="Zou C."/>
            <person name="Miki D."/>
            <person name="Li D."/>
            <person name="Tang Q."/>
            <person name="Xiao L."/>
            <person name="Rajput S."/>
            <person name="Deng P."/>
            <person name="Jia W."/>
            <person name="Huang R."/>
            <person name="Zhang M."/>
            <person name="Sun Y."/>
            <person name="Hu J."/>
            <person name="Fu X."/>
            <person name="Schnable P.S."/>
            <person name="Li F."/>
            <person name="Zhang H."/>
            <person name="Feng B."/>
            <person name="Zhu X."/>
            <person name="Liu R."/>
            <person name="Schnable J.C."/>
            <person name="Zhu J.-K."/>
            <person name="Zhang H."/>
        </authorList>
    </citation>
    <scope>NUCLEOTIDE SEQUENCE [LARGE SCALE GENOMIC DNA]</scope>
</reference>
<evidence type="ECO:0000313" key="2">
    <source>
        <dbReference type="EMBL" id="RLM99866.1"/>
    </source>
</evidence>
<feature type="compositionally biased region" description="Basic residues" evidence="1">
    <location>
        <begin position="72"/>
        <end position="85"/>
    </location>
</feature>
<accession>A0A3L6RAK0</accession>
<evidence type="ECO:0000313" key="3">
    <source>
        <dbReference type="Proteomes" id="UP000275267"/>
    </source>
</evidence>
<organism evidence="2 3">
    <name type="scientific">Panicum miliaceum</name>
    <name type="common">Proso millet</name>
    <name type="synonym">Broomcorn millet</name>
    <dbReference type="NCBI Taxonomy" id="4540"/>
    <lineage>
        <taxon>Eukaryota</taxon>
        <taxon>Viridiplantae</taxon>
        <taxon>Streptophyta</taxon>
        <taxon>Embryophyta</taxon>
        <taxon>Tracheophyta</taxon>
        <taxon>Spermatophyta</taxon>
        <taxon>Magnoliopsida</taxon>
        <taxon>Liliopsida</taxon>
        <taxon>Poales</taxon>
        <taxon>Poaceae</taxon>
        <taxon>PACMAD clade</taxon>
        <taxon>Panicoideae</taxon>
        <taxon>Panicodae</taxon>
        <taxon>Paniceae</taxon>
        <taxon>Panicinae</taxon>
        <taxon>Panicum</taxon>
        <taxon>Panicum sect. Panicum</taxon>
    </lineage>
</organism>
<gene>
    <name evidence="2" type="ORF">C2845_PM06G18010</name>
</gene>
<sequence length="91" mass="11021">MCNNSTGINRDPSGEVIANHHWWKTNLEGKQNKAELRKLIYGEPNYCPHLEIMLRMWLLMEPPPTYQERRMMSRKKKRRKKKKRMTNLILL</sequence>
<feature type="region of interest" description="Disordered" evidence="1">
    <location>
        <begin position="68"/>
        <end position="91"/>
    </location>
</feature>
<name>A0A3L6RAK0_PANMI</name>
<dbReference type="Proteomes" id="UP000275267">
    <property type="component" value="Unassembled WGS sequence"/>
</dbReference>
<dbReference type="AlphaFoldDB" id="A0A3L6RAK0"/>
<protein>
    <submittedName>
        <fullName evidence="2">Uncharacterized protein</fullName>
    </submittedName>
</protein>
<proteinExistence type="predicted"/>
<evidence type="ECO:0000256" key="1">
    <source>
        <dbReference type="SAM" id="MobiDB-lite"/>
    </source>
</evidence>
<keyword evidence="3" id="KW-1185">Reference proteome</keyword>
<comment type="caution">
    <text evidence="2">The sequence shown here is derived from an EMBL/GenBank/DDBJ whole genome shotgun (WGS) entry which is preliminary data.</text>
</comment>